<dbReference type="HOGENOM" id="CLU_3212260_0_0_10"/>
<evidence type="ECO:0000313" key="2">
    <source>
        <dbReference type="Proteomes" id="UP000003146"/>
    </source>
</evidence>
<proteinExistence type="predicted"/>
<gene>
    <name evidence="1" type="ORF">BACCOP_00031</name>
</gene>
<reference evidence="1 2" key="2">
    <citation type="submission" date="2008-04" db="EMBL/GenBank/DDBJ databases">
        <authorList>
            <person name="Fulton L."/>
            <person name="Clifton S."/>
            <person name="Fulton B."/>
            <person name="Xu J."/>
            <person name="Minx P."/>
            <person name="Pepin K.H."/>
            <person name="Johnson M."/>
            <person name="Thiruvilangam P."/>
            <person name="Bhonagiri V."/>
            <person name="Nash W.E."/>
            <person name="Mardis E.R."/>
            <person name="Wilson R.K."/>
        </authorList>
    </citation>
    <scope>NUCLEOTIDE SEQUENCE [LARGE SCALE GENOMIC DNA]</scope>
    <source>
        <strain evidence="1 2">DSM 17136</strain>
    </source>
</reference>
<name>B3JDU3_9BACT</name>
<sequence>MLVCFLCLSGSVRNQAKLSIISTHCFACFLLLLKINLDETGVGL</sequence>
<organism evidence="1 2">
    <name type="scientific">Phocaeicola coprocola DSM 17136</name>
    <dbReference type="NCBI Taxonomy" id="470145"/>
    <lineage>
        <taxon>Bacteria</taxon>
        <taxon>Pseudomonadati</taxon>
        <taxon>Bacteroidota</taxon>
        <taxon>Bacteroidia</taxon>
        <taxon>Bacteroidales</taxon>
        <taxon>Bacteroidaceae</taxon>
        <taxon>Phocaeicola</taxon>
    </lineage>
</organism>
<accession>B3JDU3</accession>
<dbReference type="Proteomes" id="UP000003146">
    <property type="component" value="Unassembled WGS sequence"/>
</dbReference>
<protein>
    <submittedName>
        <fullName evidence="1">Uncharacterized protein</fullName>
    </submittedName>
</protein>
<dbReference type="STRING" id="470145.BACCOP_00031"/>
<reference evidence="1 2" key="1">
    <citation type="submission" date="2008-04" db="EMBL/GenBank/DDBJ databases">
        <title>Draft genome sequence of Bacteroides coprocola (DSM 17136).</title>
        <authorList>
            <person name="Sudarsanam P."/>
            <person name="Ley R."/>
            <person name="Guruge J."/>
            <person name="Turnbaugh P.J."/>
            <person name="Mahowald M."/>
            <person name="Liep D."/>
            <person name="Gordon J."/>
        </authorList>
    </citation>
    <scope>NUCLEOTIDE SEQUENCE [LARGE SCALE GENOMIC DNA]</scope>
    <source>
        <strain evidence="1 2">DSM 17136</strain>
    </source>
</reference>
<dbReference type="EMBL" id="ABIY02000005">
    <property type="protein sequence ID" value="EDV02850.1"/>
    <property type="molecule type" value="Genomic_DNA"/>
</dbReference>
<dbReference type="AlphaFoldDB" id="B3JDU3"/>
<evidence type="ECO:0000313" key="1">
    <source>
        <dbReference type="EMBL" id="EDV02850.1"/>
    </source>
</evidence>
<comment type="caution">
    <text evidence="1">The sequence shown here is derived from an EMBL/GenBank/DDBJ whole genome shotgun (WGS) entry which is preliminary data.</text>
</comment>